<dbReference type="EMBL" id="MNCJ02000324">
    <property type="protein sequence ID" value="KAF5789787.1"/>
    <property type="molecule type" value="Genomic_DNA"/>
</dbReference>
<protein>
    <submittedName>
        <fullName evidence="5 6">Wall-associated receptor kinase, galacturonan-binding domain-containing protein</fullName>
    </submittedName>
</protein>
<dbReference type="Pfam" id="PF13947">
    <property type="entry name" value="GUB_WAK_bind"/>
    <property type="match status" value="1"/>
</dbReference>
<name>A0A251TUR4_HELAN</name>
<keyword evidence="2 3" id="KW-0732">Signal</keyword>
<dbReference type="Proteomes" id="UP000215914">
    <property type="component" value="Chromosome 9"/>
</dbReference>
<dbReference type="GO" id="GO:0016301">
    <property type="term" value="F:kinase activity"/>
    <property type="evidence" value="ECO:0007669"/>
    <property type="project" value="UniProtKB-KW"/>
</dbReference>
<keyword evidence="6" id="KW-0808">Transferase</keyword>
<gene>
    <name evidence="6" type="ORF">HannXRQ_Chr09g0247991</name>
    <name evidence="5" type="ORF">HanXRQr2_Chr09g0375351</name>
</gene>
<reference evidence="5 7" key="1">
    <citation type="journal article" date="2017" name="Nature">
        <title>The sunflower genome provides insights into oil metabolism, flowering and Asterid evolution.</title>
        <authorList>
            <person name="Badouin H."/>
            <person name="Gouzy J."/>
            <person name="Grassa C.J."/>
            <person name="Murat F."/>
            <person name="Staton S.E."/>
            <person name="Cottret L."/>
            <person name="Lelandais-Briere C."/>
            <person name="Owens G.L."/>
            <person name="Carrere S."/>
            <person name="Mayjonade B."/>
            <person name="Legrand L."/>
            <person name="Gill N."/>
            <person name="Kane N.C."/>
            <person name="Bowers J.E."/>
            <person name="Hubner S."/>
            <person name="Bellec A."/>
            <person name="Berard A."/>
            <person name="Berges H."/>
            <person name="Blanchet N."/>
            <person name="Boniface M.C."/>
            <person name="Brunel D."/>
            <person name="Catrice O."/>
            <person name="Chaidir N."/>
            <person name="Claudel C."/>
            <person name="Donnadieu C."/>
            <person name="Faraut T."/>
            <person name="Fievet G."/>
            <person name="Helmstetter N."/>
            <person name="King M."/>
            <person name="Knapp S.J."/>
            <person name="Lai Z."/>
            <person name="Le Paslier M.C."/>
            <person name="Lippi Y."/>
            <person name="Lorenzon L."/>
            <person name="Mandel J.R."/>
            <person name="Marage G."/>
            <person name="Marchand G."/>
            <person name="Marquand E."/>
            <person name="Bret-Mestries E."/>
            <person name="Morien E."/>
            <person name="Nambeesan S."/>
            <person name="Nguyen T."/>
            <person name="Pegot-Espagnet P."/>
            <person name="Pouilly N."/>
            <person name="Raftis F."/>
            <person name="Sallet E."/>
            <person name="Schiex T."/>
            <person name="Thomas J."/>
            <person name="Vandecasteele C."/>
            <person name="Vares D."/>
            <person name="Vear F."/>
            <person name="Vautrin S."/>
            <person name="Crespi M."/>
            <person name="Mangin B."/>
            <person name="Burke J.M."/>
            <person name="Salse J."/>
            <person name="Munos S."/>
            <person name="Vincourt P."/>
            <person name="Rieseberg L.H."/>
            <person name="Langlade N.B."/>
        </authorList>
    </citation>
    <scope>NUCLEOTIDE SEQUENCE [LARGE SCALE GENOMIC DNA]</scope>
    <source>
        <strain evidence="7">cv. SF193</strain>
        <tissue evidence="5">Leaves</tissue>
    </source>
</reference>
<dbReference type="GO" id="GO:0030247">
    <property type="term" value="F:polysaccharide binding"/>
    <property type="evidence" value="ECO:0007669"/>
    <property type="project" value="InterPro"/>
</dbReference>
<feature type="signal peptide" evidence="3">
    <location>
        <begin position="1"/>
        <end position="22"/>
    </location>
</feature>
<dbReference type="PANTHER" id="PTHR33355:SF14">
    <property type="entry name" value="WALL-ASSOCIATED RECEPTOR KINASE GALACTURONAN-BINDING DOMAIN-CONTAINING PROTEIN"/>
    <property type="match status" value="1"/>
</dbReference>
<evidence type="ECO:0000256" key="1">
    <source>
        <dbReference type="ARBA" id="ARBA00004167"/>
    </source>
</evidence>
<evidence type="ECO:0000256" key="2">
    <source>
        <dbReference type="ARBA" id="ARBA00022729"/>
    </source>
</evidence>
<feature type="chain" id="PRO_5012332162" evidence="3">
    <location>
        <begin position="23"/>
        <end position="207"/>
    </location>
</feature>
<organism evidence="6 7">
    <name type="scientific">Helianthus annuus</name>
    <name type="common">Common sunflower</name>
    <dbReference type="NCBI Taxonomy" id="4232"/>
    <lineage>
        <taxon>Eukaryota</taxon>
        <taxon>Viridiplantae</taxon>
        <taxon>Streptophyta</taxon>
        <taxon>Embryophyta</taxon>
        <taxon>Tracheophyta</taxon>
        <taxon>Spermatophyta</taxon>
        <taxon>Magnoliopsida</taxon>
        <taxon>eudicotyledons</taxon>
        <taxon>Gunneridae</taxon>
        <taxon>Pentapetalae</taxon>
        <taxon>asterids</taxon>
        <taxon>campanulids</taxon>
        <taxon>Asterales</taxon>
        <taxon>Asteraceae</taxon>
        <taxon>Asteroideae</taxon>
        <taxon>Heliantheae alliance</taxon>
        <taxon>Heliantheae</taxon>
        <taxon>Helianthus</taxon>
    </lineage>
</organism>
<sequence length="207" mass="23034">MVSFIPFVVSIFLMTFAHPSLSNTGCPKCGTMRVPYPLSTNENCGNPKYKLHCNTTTGLEFISAEQVYYTITSIDSKARRLVLRPPLIDQGTCQSSDLRVGGFRLEDDSPFNISSRNTVLLLNCSEKILLSPLDCSSSSICRRFEEKERVCAGLLCCSFLKDASMTNHRIRVRVEGCSAYTSLVNLTPGALIDSWKFGIELQWVQPS</sequence>
<evidence type="ECO:0000313" key="7">
    <source>
        <dbReference type="Proteomes" id="UP000215914"/>
    </source>
</evidence>
<accession>A0A251TUR4</accession>
<dbReference type="Gramene" id="mRNA:HanXRQr2_Chr09g0375351">
    <property type="protein sequence ID" value="CDS:HanXRQr2_Chr09g0375351.1"/>
    <property type="gene ID" value="HanXRQr2_Chr09g0375351"/>
</dbReference>
<evidence type="ECO:0000313" key="6">
    <source>
        <dbReference type="EMBL" id="OTG14312.1"/>
    </source>
</evidence>
<feature type="domain" description="Wall-associated receptor kinase galacturonan-binding" evidence="4">
    <location>
        <begin position="26"/>
        <end position="81"/>
    </location>
</feature>
<dbReference type="InterPro" id="IPR025287">
    <property type="entry name" value="WAK_GUB"/>
</dbReference>
<dbReference type="GO" id="GO:0016020">
    <property type="term" value="C:membrane"/>
    <property type="evidence" value="ECO:0007669"/>
    <property type="project" value="UniProtKB-SubCell"/>
</dbReference>
<evidence type="ECO:0000256" key="3">
    <source>
        <dbReference type="SAM" id="SignalP"/>
    </source>
</evidence>
<evidence type="ECO:0000313" key="5">
    <source>
        <dbReference type="EMBL" id="KAF5789787.1"/>
    </source>
</evidence>
<keyword evidence="7" id="KW-1185">Reference proteome</keyword>
<reference evidence="5" key="3">
    <citation type="submission" date="2020-06" db="EMBL/GenBank/DDBJ databases">
        <title>Helianthus annuus Genome sequencing and assembly Release 2.</title>
        <authorList>
            <person name="Gouzy J."/>
            <person name="Langlade N."/>
            <person name="Munos S."/>
        </authorList>
    </citation>
    <scope>NUCLEOTIDE SEQUENCE</scope>
    <source>
        <tissue evidence="5">Leaves</tissue>
    </source>
</reference>
<keyword evidence="6" id="KW-0675">Receptor</keyword>
<dbReference type="OMA" id="SICRQFE"/>
<dbReference type="EMBL" id="CM007898">
    <property type="protein sequence ID" value="OTG14312.1"/>
    <property type="molecule type" value="Genomic_DNA"/>
</dbReference>
<dbReference type="PANTHER" id="PTHR33355">
    <property type="entry name" value="WALL-ASSOCIATED RECEPTOR KINASE CARBOXY-TERMINAL PROTEIN-RELATED"/>
    <property type="match status" value="1"/>
</dbReference>
<evidence type="ECO:0000259" key="4">
    <source>
        <dbReference type="Pfam" id="PF13947"/>
    </source>
</evidence>
<dbReference type="InParanoid" id="A0A251TUR4"/>
<proteinExistence type="predicted"/>
<reference evidence="6" key="2">
    <citation type="submission" date="2017-02" db="EMBL/GenBank/DDBJ databases">
        <title>Sunflower complete genome.</title>
        <authorList>
            <person name="Langlade N."/>
            <person name="Munos S."/>
        </authorList>
    </citation>
    <scope>NUCLEOTIDE SEQUENCE [LARGE SCALE GENOMIC DNA]</scope>
    <source>
        <tissue evidence="6">Leaves</tissue>
    </source>
</reference>
<dbReference type="AlphaFoldDB" id="A0A251TUR4"/>
<keyword evidence="6" id="KW-0418">Kinase</keyword>
<comment type="subcellular location">
    <subcellularLocation>
        <location evidence="1">Membrane</location>
        <topology evidence="1">Single-pass membrane protein</topology>
    </subcellularLocation>
</comment>